<proteinExistence type="predicted"/>
<reference evidence="3" key="1">
    <citation type="submission" date="2018-04" db="EMBL/GenBank/DDBJ databases">
        <title>Whole genome sequencing of Hypsizygus marmoreus.</title>
        <authorList>
            <person name="Choi I.-G."/>
            <person name="Min B."/>
            <person name="Kim J.-G."/>
            <person name="Kim S."/>
            <person name="Oh Y.-L."/>
            <person name="Kong W.-S."/>
            <person name="Park H."/>
            <person name="Jeong J."/>
            <person name="Song E.-S."/>
        </authorList>
    </citation>
    <scope>NUCLEOTIDE SEQUENCE [LARGE SCALE GENOMIC DNA]</scope>
    <source>
        <strain evidence="3">51987-8</strain>
    </source>
</reference>
<evidence type="ECO:0000313" key="4">
    <source>
        <dbReference type="Proteomes" id="UP000076154"/>
    </source>
</evidence>
<evidence type="ECO:0000313" key="3">
    <source>
        <dbReference type="EMBL" id="RDB18379.1"/>
    </source>
</evidence>
<keyword evidence="2" id="KW-0812">Transmembrane</keyword>
<dbReference type="Proteomes" id="UP000076154">
    <property type="component" value="Unassembled WGS sequence"/>
</dbReference>
<gene>
    <name evidence="3" type="ORF">Hypma_000405</name>
</gene>
<comment type="caution">
    <text evidence="3">The sequence shown here is derived from an EMBL/GenBank/DDBJ whole genome shotgun (WGS) entry which is preliminary data.</text>
</comment>
<organism evidence="3 4">
    <name type="scientific">Hypsizygus marmoreus</name>
    <name type="common">White beech mushroom</name>
    <name type="synonym">Agaricus marmoreus</name>
    <dbReference type="NCBI Taxonomy" id="39966"/>
    <lineage>
        <taxon>Eukaryota</taxon>
        <taxon>Fungi</taxon>
        <taxon>Dikarya</taxon>
        <taxon>Basidiomycota</taxon>
        <taxon>Agaricomycotina</taxon>
        <taxon>Agaricomycetes</taxon>
        <taxon>Agaricomycetidae</taxon>
        <taxon>Agaricales</taxon>
        <taxon>Tricholomatineae</taxon>
        <taxon>Lyophyllaceae</taxon>
        <taxon>Hypsizygus</taxon>
    </lineage>
</organism>
<name>A0A369J8F1_HYPMA</name>
<dbReference type="AlphaFoldDB" id="A0A369J8F1"/>
<dbReference type="EMBL" id="LUEZ02000102">
    <property type="protein sequence ID" value="RDB18379.1"/>
    <property type="molecule type" value="Genomic_DNA"/>
</dbReference>
<sequence length="206" mass="22382">MQGRHGLHNQILNIDDSVSDDLQHLAIVLHQGEAKFNKRLSSIRFLLIVHNYVLIPAPVTCFSALGVSASGANTLPPLLFRQPSKRHTIKKCDQGYIDRDLASKVPKSAPQLVLPSSAASFAGSSFLAGDKATTRTHHSSECAHSSQHESGHATRDARDNETKRLHLPASDKVNPTTLPALSPPPPGITWKLTWRAPQQDVNAACQ</sequence>
<keyword evidence="4" id="KW-1185">Reference proteome</keyword>
<evidence type="ECO:0000256" key="2">
    <source>
        <dbReference type="SAM" id="Phobius"/>
    </source>
</evidence>
<dbReference type="InParanoid" id="A0A369J8F1"/>
<evidence type="ECO:0000256" key="1">
    <source>
        <dbReference type="SAM" id="MobiDB-lite"/>
    </source>
</evidence>
<accession>A0A369J8F1</accession>
<feature type="region of interest" description="Disordered" evidence="1">
    <location>
        <begin position="136"/>
        <end position="189"/>
    </location>
</feature>
<keyword evidence="2" id="KW-1133">Transmembrane helix</keyword>
<keyword evidence="2" id="KW-0472">Membrane</keyword>
<feature type="transmembrane region" description="Helical" evidence="2">
    <location>
        <begin position="45"/>
        <end position="67"/>
    </location>
</feature>
<protein>
    <submittedName>
        <fullName evidence="3">Uncharacterized protein</fullName>
    </submittedName>
</protein>
<feature type="compositionally biased region" description="Basic and acidic residues" evidence="1">
    <location>
        <begin position="138"/>
        <end position="164"/>
    </location>
</feature>